<evidence type="ECO:0000313" key="2">
    <source>
        <dbReference type="RefSeq" id="XP_021835338.1"/>
    </source>
</evidence>
<dbReference type="PANTHER" id="PTHR35768:SF1">
    <property type="entry name" value="PROTEIN MULTIPOLAR SPINDLE 1"/>
    <property type="match status" value="1"/>
</dbReference>
<reference evidence="1" key="1">
    <citation type="journal article" date="2021" name="Nat. Commun.">
        <title>Genomic analyses provide insights into spinach domestication and the genetic basis of agronomic traits.</title>
        <authorList>
            <person name="Cai X."/>
            <person name="Sun X."/>
            <person name="Xu C."/>
            <person name="Sun H."/>
            <person name="Wang X."/>
            <person name="Ge C."/>
            <person name="Zhang Z."/>
            <person name="Wang Q."/>
            <person name="Fei Z."/>
            <person name="Jiao C."/>
            <person name="Wang Q."/>
        </authorList>
    </citation>
    <scope>NUCLEOTIDE SEQUENCE [LARGE SCALE GENOMIC DNA]</scope>
    <source>
        <strain evidence="1">cv. Varoflay</strain>
    </source>
</reference>
<name>A0A9R0HRG9_SPIOL</name>
<dbReference type="InterPro" id="IPR037500">
    <property type="entry name" value="Msp1"/>
</dbReference>
<dbReference type="KEGG" id="soe:110775043"/>
<dbReference type="GO" id="GO:0000212">
    <property type="term" value="P:meiotic spindle organization"/>
    <property type="evidence" value="ECO:0000318"/>
    <property type="project" value="GO_Central"/>
</dbReference>
<evidence type="ECO:0000313" key="1">
    <source>
        <dbReference type="Proteomes" id="UP000813463"/>
    </source>
</evidence>
<keyword evidence="1" id="KW-1185">Reference proteome</keyword>
<accession>A0A9R0HRG9</accession>
<dbReference type="GeneID" id="110775043"/>
<dbReference type="AlphaFoldDB" id="A0A9R0HRG9"/>
<protein>
    <submittedName>
        <fullName evidence="2">Protein MULTIPOLAR SPINDLE 1</fullName>
    </submittedName>
</protein>
<proteinExistence type="predicted"/>
<dbReference type="Proteomes" id="UP000813463">
    <property type="component" value="Chromosome 2"/>
</dbReference>
<dbReference type="RefSeq" id="XP_021835338.1">
    <property type="nucleotide sequence ID" value="XM_021979646.2"/>
</dbReference>
<reference evidence="2" key="2">
    <citation type="submission" date="2025-08" db="UniProtKB">
        <authorList>
            <consortium name="RefSeq"/>
        </authorList>
    </citation>
    <scope>IDENTIFICATION</scope>
    <source>
        <tissue evidence="2">Leaf</tissue>
    </source>
</reference>
<dbReference type="PANTHER" id="PTHR35768">
    <property type="entry name" value="PROTEIN MULTIPOLAR SPINDLE 1"/>
    <property type="match status" value="1"/>
</dbReference>
<dbReference type="GO" id="GO:0007059">
    <property type="term" value="P:chromosome segregation"/>
    <property type="evidence" value="ECO:0000318"/>
    <property type="project" value="GO_Central"/>
</dbReference>
<dbReference type="GO" id="GO:0042138">
    <property type="term" value="P:meiotic DNA double-strand break formation"/>
    <property type="evidence" value="ECO:0000318"/>
    <property type="project" value="GO_Central"/>
</dbReference>
<sequence>MAATTAMMAEPSATAMKSNEAMKIAIAISLVRSKLLSQPHSSVSSSASRTFHWKQKAKNRKQEMLRLSDELKRLEGDLGCDLYPESASCKCYFFKNLQIVSPKKFIDDSDHRLNDVLRRRFLRLVRLHKRIKRKASNSIDQRAFSEFYKEEDIEKLKISAEYLVDLCETPSMVKKPDFANLAHQAVDFILSSVTHVLSTGKDVSVTEGVISNLIVRLVKRMCTPLEDEVCDPETDGRIHIQHIIRMLGKASYVGQRIFLSVCHRISELAERLLLLDPFDESFPQIHDSMFVMIQLIEFLVSDYLVTWSKEEGFEISLFEEWLTSFLHARKTLQSMEKRSGLYALYMDRVTGEMARQVGQIPSFQTLNQDILDELFR</sequence>
<dbReference type="OrthoDB" id="1913471at2759"/>
<dbReference type="GO" id="GO:0007140">
    <property type="term" value="P:male meiotic nuclear division"/>
    <property type="evidence" value="ECO:0000318"/>
    <property type="project" value="GO_Central"/>
</dbReference>
<organism evidence="1 2">
    <name type="scientific">Spinacia oleracea</name>
    <name type="common">Spinach</name>
    <dbReference type="NCBI Taxonomy" id="3562"/>
    <lineage>
        <taxon>Eukaryota</taxon>
        <taxon>Viridiplantae</taxon>
        <taxon>Streptophyta</taxon>
        <taxon>Embryophyta</taxon>
        <taxon>Tracheophyta</taxon>
        <taxon>Spermatophyta</taxon>
        <taxon>Magnoliopsida</taxon>
        <taxon>eudicotyledons</taxon>
        <taxon>Gunneridae</taxon>
        <taxon>Pentapetalae</taxon>
        <taxon>Caryophyllales</taxon>
        <taxon>Chenopodiaceae</taxon>
        <taxon>Chenopodioideae</taxon>
        <taxon>Anserineae</taxon>
        <taxon>Spinacia</taxon>
    </lineage>
</organism>
<gene>
    <name evidence="2" type="primary">LOC110775043</name>
</gene>